<feature type="signal peptide" evidence="2">
    <location>
        <begin position="1"/>
        <end position="21"/>
    </location>
</feature>
<dbReference type="RefSeq" id="WP_191615081.1">
    <property type="nucleotide sequence ID" value="NZ_JACYFG010000002.1"/>
</dbReference>
<dbReference type="SUPFAM" id="SSF69318">
    <property type="entry name" value="Integrin alpha N-terminal domain"/>
    <property type="match status" value="2"/>
</dbReference>
<dbReference type="PANTHER" id="PTHR16026">
    <property type="entry name" value="CARTILAGE ACIDIC PROTEIN 1"/>
    <property type="match status" value="1"/>
</dbReference>
<dbReference type="PANTHER" id="PTHR16026:SF0">
    <property type="entry name" value="CARTILAGE ACIDIC PROTEIN 1"/>
    <property type="match status" value="1"/>
</dbReference>
<dbReference type="Pfam" id="PF07593">
    <property type="entry name" value="UnbV_ASPIC"/>
    <property type="match status" value="1"/>
</dbReference>
<feature type="domain" description="ASPIC/UnbV" evidence="3">
    <location>
        <begin position="362"/>
        <end position="432"/>
    </location>
</feature>
<evidence type="ECO:0000313" key="5">
    <source>
        <dbReference type="Proteomes" id="UP000622317"/>
    </source>
</evidence>
<evidence type="ECO:0000313" key="4">
    <source>
        <dbReference type="EMBL" id="MBD5777951.1"/>
    </source>
</evidence>
<organism evidence="4 5">
    <name type="scientific">Pelagicoccus enzymogenes</name>
    <dbReference type="NCBI Taxonomy" id="2773457"/>
    <lineage>
        <taxon>Bacteria</taxon>
        <taxon>Pseudomonadati</taxon>
        <taxon>Verrucomicrobiota</taxon>
        <taxon>Opitutia</taxon>
        <taxon>Puniceicoccales</taxon>
        <taxon>Pelagicoccaceae</taxon>
        <taxon>Pelagicoccus</taxon>
    </lineage>
</organism>
<proteinExistence type="predicted"/>
<accession>A0A927F655</accession>
<dbReference type="InterPro" id="IPR028994">
    <property type="entry name" value="Integrin_alpha_N"/>
</dbReference>
<sequence>MKSTLSAILLASSFTPLFSSASDFKLSEADRDRIAQIQIERQPIADQGDGTFEDVTHEAGLLSFHPTQTGVFADFNQDGWLDLFIGNETTPGDRHQSELYLNNGDGTFRDVSEQSGISATAWIKGATAADYDNDGDADLYLSALGQPNLLYRNDGPQADSDCFFTEVAAQAGVNEPIHSFPCWFWDYDNDGWEDLFVAGFKIGTVGDVAASFLGLPHEIVPPKLYLNNRDGTFRDVSSTSGLERCWVPMGANFGDLDNDGYLDFYAGTGDTPMNTILPNKMYRNAEGNGFQDVTSAGGFGHLQKGHAVSFGDYDNDGDQDVHIVMGGAYSGDRYMNALFQNPGHGNQYLILRLEGSESPRDATGTRIKVVTISPNGTERSLHRTVGTGGSFGCNPFRVGIGLSDAKSIVQVEIHWTSGAYQVFTQLSPKRFYKLKEGDPLATPITLPQLTPTRQIHQPHIH</sequence>
<protein>
    <submittedName>
        <fullName evidence="4">CRTAC1 family protein</fullName>
    </submittedName>
</protein>
<name>A0A927F655_9BACT</name>
<comment type="caution">
    <text evidence="4">The sequence shown here is derived from an EMBL/GenBank/DDBJ whole genome shotgun (WGS) entry which is preliminary data.</text>
</comment>
<evidence type="ECO:0000256" key="2">
    <source>
        <dbReference type="SAM" id="SignalP"/>
    </source>
</evidence>
<dbReference type="Pfam" id="PF13517">
    <property type="entry name" value="FG-GAP_3"/>
    <property type="match status" value="2"/>
</dbReference>
<dbReference type="AlphaFoldDB" id="A0A927F655"/>
<evidence type="ECO:0000259" key="3">
    <source>
        <dbReference type="Pfam" id="PF07593"/>
    </source>
</evidence>
<reference evidence="4" key="1">
    <citation type="submission" date="2020-09" db="EMBL/GenBank/DDBJ databases">
        <title>Pelagicoccus enzymogenes sp. nov. with an EPS production, isolated from marine sediment.</title>
        <authorList>
            <person name="Feng X."/>
        </authorList>
    </citation>
    <scope>NUCLEOTIDE SEQUENCE</scope>
    <source>
        <strain evidence="4">NFK12</strain>
    </source>
</reference>
<dbReference type="InterPro" id="IPR011519">
    <property type="entry name" value="UnbV_ASPIC"/>
</dbReference>
<feature type="chain" id="PRO_5037114193" evidence="2">
    <location>
        <begin position="22"/>
        <end position="461"/>
    </location>
</feature>
<dbReference type="Proteomes" id="UP000622317">
    <property type="component" value="Unassembled WGS sequence"/>
</dbReference>
<evidence type="ECO:0000256" key="1">
    <source>
        <dbReference type="ARBA" id="ARBA00022729"/>
    </source>
</evidence>
<keyword evidence="5" id="KW-1185">Reference proteome</keyword>
<dbReference type="EMBL" id="JACYFG010000002">
    <property type="protein sequence ID" value="MBD5777951.1"/>
    <property type="molecule type" value="Genomic_DNA"/>
</dbReference>
<dbReference type="InterPro" id="IPR027039">
    <property type="entry name" value="Crtac1"/>
</dbReference>
<dbReference type="Gene3D" id="2.130.10.130">
    <property type="entry name" value="Integrin alpha, N-terminal"/>
    <property type="match status" value="1"/>
</dbReference>
<dbReference type="InterPro" id="IPR013517">
    <property type="entry name" value="FG-GAP"/>
</dbReference>
<keyword evidence="1 2" id="KW-0732">Signal</keyword>
<gene>
    <name evidence="4" type="ORF">IEN85_00395</name>
</gene>